<reference evidence="2" key="2">
    <citation type="submission" date="2020-11" db="EMBL/GenBank/DDBJ databases">
        <authorList>
            <person name="McCartney M.A."/>
            <person name="Auch B."/>
            <person name="Kono T."/>
            <person name="Mallez S."/>
            <person name="Becker A."/>
            <person name="Gohl D.M."/>
            <person name="Silverstein K.A.T."/>
            <person name="Koren S."/>
            <person name="Bechman K.B."/>
            <person name="Herman A."/>
            <person name="Abrahante J.E."/>
            <person name="Garbe J."/>
        </authorList>
    </citation>
    <scope>NUCLEOTIDE SEQUENCE</scope>
    <source>
        <strain evidence="2">Duluth1</strain>
        <tissue evidence="2">Whole animal</tissue>
    </source>
</reference>
<comment type="caution">
    <text evidence="2">The sequence shown here is derived from an EMBL/GenBank/DDBJ whole genome shotgun (WGS) entry which is preliminary data.</text>
</comment>
<sequence length="160" mass="18311">MCGNKNCHVTTNANDHGYFADKTSIEDHLKTVRDNRINIICWRSPRIYHQSVTKTVRHAYLDPEQSLLILRSGKISLIIEKGVRRKAGPLIRTETLYKKAPLVLGGKKLEESNSKCCHKCKQDPVRARLWSLQMNIMQSSSGKRRLGAGRRTEMVEMPRP</sequence>
<protein>
    <submittedName>
        <fullName evidence="2">Uncharacterized protein</fullName>
    </submittedName>
</protein>
<evidence type="ECO:0000313" key="2">
    <source>
        <dbReference type="EMBL" id="KAH3885485.1"/>
    </source>
</evidence>
<keyword evidence="3" id="KW-1185">Reference proteome</keyword>
<feature type="non-terminal residue" evidence="2">
    <location>
        <position position="160"/>
    </location>
</feature>
<feature type="compositionally biased region" description="Basic and acidic residues" evidence="1">
    <location>
        <begin position="150"/>
        <end position="160"/>
    </location>
</feature>
<organism evidence="2 3">
    <name type="scientific">Dreissena polymorpha</name>
    <name type="common">Zebra mussel</name>
    <name type="synonym">Mytilus polymorpha</name>
    <dbReference type="NCBI Taxonomy" id="45954"/>
    <lineage>
        <taxon>Eukaryota</taxon>
        <taxon>Metazoa</taxon>
        <taxon>Spiralia</taxon>
        <taxon>Lophotrochozoa</taxon>
        <taxon>Mollusca</taxon>
        <taxon>Bivalvia</taxon>
        <taxon>Autobranchia</taxon>
        <taxon>Heteroconchia</taxon>
        <taxon>Euheterodonta</taxon>
        <taxon>Imparidentia</taxon>
        <taxon>Neoheterodontei</taxon>
        <taxon>Myida</taxon>
        <taxon>Dreissenoidea</taxon>
        <taxon>Dreissenidae</taxon>
        <taxon>Dreissena</taxon>
    </lineage>
</organism>
<reference evidence="2" key="1">
    <citation type="journal article" date="2019" name="bioRxiv">
        <title>The Genome of the Zebra Mussel, Dreissena polymorpha: A Resource for Invasive Species Research.</title>
        <authorList>
            <person name="McCartney M.A."/>
            <person name="Auch B."/>
            <person name="Kono T."/>
            <person name="Mallez S."/>
            <person name="Zhang Y."/>
            <person name="Obille A."/>
            <person name="Becker A."/>
            <person name="Abrahante J.E."/>
            <person name="Garbe J."/>
            <person name="Badalamenti J.P."/>
            <person name="Herman A."/>
            <person name="Mangelson H."/>
            <person name="Liachko I."/>
            <person name="Sullivan S."/>
            <person name="Sone E.D."/>
            <person name="Koren S."/>
            <person name="Silverstein K.A.T."/>
            <person name="Beckman K.B."/>
            <person name="Gohl D.M."/>
        </authorList>
    </citation>
    <scope>NUCLEOTIDE SEQUENCE</scope>
    <source>
        <strain evidence="2">Duluth1</strain>
        <tissue evidence="2">Whole animal</tissue>
    </source>
</reference>
<evidence type="ECO:0000256" key="1">
    <source>
        <dbReference type="SAM" id="MobiDB-lite"/>
    </source>
</evidence>
<proteinExistence type="predicted"/>
<dbReference type="EMBL" id="JAIWYP010000001">
    <property type="protein sequence ID" value="KAH3885485.1"/>
    <property type="molecule type" value="Genomic_DNA"/>
</dbReference>
<dbReference type="Proteomes" id="UP000828390">
    <property type="component" value="Unassembled WGS sequence"/>
</dbReference>
<name>A0A9D4MY52_DREPO</name>
<gene>
    <name evidence="2" type="ORF">DPMN_009479</name>
</gene>
<evidence type="ECO:0000313" key="3">
    <source>
        <dbReference type="Proteomes" id="UP000828390"/>
    </source>
</evidence>
<feature type="region of interest" description="Disordered" evidence="1">
    <location>
        <begin position="141"/>
        <end position="160"/>
    </location>
</feature>
<accession>A0A9D4MY52</accession>
<dbReference type="AlphaFoldDB" id="A0A9D4MY52"/>